<protein>
    <submittedName>
        <fullName evidence="1">Uncharacterized protein</fullName>
    </submittedName>
</protein>
<reference evidence="1 2" key="1">
    <citation type="journal article" date="2024" name="G3 (Bethesda)">
        <title>Genome assembly of Hibiscus sabdariffa L. provides insights into metabolisms of medicinal natural products.</title>
        <authorList>
            <person name="Kim T."/>
        </authorList>
    </citation>
    <scope>NUCLEOTIDE SEQUENCE [LARGE SCALE GENOMIC DNA]</scope>
    <source>
        <strain evidence="1">TK-2024</strain>
        <tissue evidence="1">Old leaves</tissue>
    </source>
</reference>
<accession>A0ABR2EJ57</accession>
<sequence length="147" mass="16705">MKIQTRTPLLYRQPLSSGLTGRNMLRLLRDLHHNFDLKLPGYLRSRVKLLRKVNRIVDILDDDGEEVIGDDTLVALATDYFASLFTTQGPAPDSEIPNQIPSVITEEMNANLTRPFSKEEVWNALQDMHSLKGSIEDGFGAIFFQKF</sequence>
<proteinExistence type="predicted"/>
<dbReference type="EMBL" id="JBBPBM010000013">
    <property type="protein sequence ID" value="KAK8562031.1"/>
    <property type="molecule type" value="Genomic_DNA"/>
</dbReference>
<evidence type="ECO:0000313" key="2">
    <source>
        <dbReference type="Proteomes" id="UP001472677"/>
    </source>
</evidence>
<gene>
    <name evidence="1" type="ORF">V6N12_049085</name>
</gene>
<keyword evidence="2" id="KW-1185">Reference proteome</keyword>
<organism evidence="1 2">
    <name type="scientific">Hibiscus sabdariffa</name>
    <name type="common">roselle</name>
    <dbReference type="NCBI Taxonomy" id="183260"/>
    <lineage>
        <taxon>Eukaryota</taxon>
        <taxon>Viridiplantae</taxon>
        <taxon>Streptophyta</taxon>
        <taxon>Embryophyta</taxon>
        <taxon>Tracheophyta</taxon>
        <taxon>Spermatophyta</taxon>
        <taxon>Magnoliopsida</taxon>
        <taxon>eudicotyledons</taxon>
        <taxon>Gunneridae</taxon>
        <taxon>Pentapetalae</taxon>
        <taxon>rosids</taxon>
        <taxon>malvids</taxon>
        <taxon>Malvales</taxon>
        <taxon>Malvaceae</taxon>
        <taxon>Malvoideae</taxon>
        <taxon>Hibiscus</taxon>
    </lineage>
</organism>
<name>A0ABR2EJ57_9ROSI</name>
<dbReference type="Proteomes" id="UP001472677">
    <property type="component" value="Unassembled WGS sequence"/>
</dbReference>
<evidence type="ECO:0000313" key="1">
    <source>
        <dbReference type="EMBL" id="KAK8562031.1"/>
    </source>
</evidence>
<comment type="caution">
    <text evidence="1">The sequence shown here is derived from an EMBL/GenBank/DDBJ whole genome shotgun (WGS) entry which is preliminary data.</text>
</comment>